<evidence type="ECO:0000256" key="5">
    <source>
        <dbReference type="ARBA" id="ARBA00022679"/>
    </source>
</evidence>
<dbReference type="SUPFAM" id="SSF55781">
    <property type="entry name" value="GAF domain-like"/>
    <property type="match status" value="2"/>
</dbReference>
<keyword evidence="5" id="KW-0808">Transferase</keyword>
<dbReference type="InterPro" id="IPR050736">
    <property type="entry name" value="Sensor_HK_Regulatory"/>
</dbReference>
<comment type="similarity">
    <text evidence="2">In the N-terminal section; belongs to the phytochrome family.</text>
</comment>
<feature type="domain" description="PAS" evidence="11">
    <location>
        <begin position="852"/>
        <end position="921"/>
    </location>
</feature>
<keyword evidence="4" id="KW-0597">Phosphoprotein</keyword>
<dbReference type="CDD" id="cd00130">
    <property type="entry name" value="PAS"/>
    <property type="match status" value="2"/>
</dbReference>
<dbReference type="InterPro" id="IPR005467">
    <property type="entry name" value="His_kinase_dom"/>
</dbReference>
<dbReference type="InterPro" id="IPR000014">
    <property type="entry name" value="PAS"/>
</dbReference>
<dbReference type="Gene3D" id="3.30.565.10">
    <property type="entry name" value="Histidine kinase-like ATPase, C-terminal domain"/>
    <property type="match status" value="1"/>
</dbReference>
<dbReference type="Pfam" id="PF01590">
    <property type="entry name" value="GAF"/>
    <property type="match status" value="1"/>
</dbReference>
<dbReference type="SMART" id="SM00091">
    <property type="entry name" value="PAS"/>
    <property type="match status" value="2"/>
</dbReference>
<dbReference type="InterPro" id="IPR000700">
    <property type="entry name" value="PAS-assoc_C"/>
</dbReference>
<dbReference type="PRINTS" id="PR00344">
    <property type="entry name" value="BCTRLSENSOR"/>
</dbReference>
<dbReference type="Gene3D" id="3.30.450.40">
    <property type="match status" value="2"/>
</dbReference>
<dbReference type="PROSITE" id="PS50112">
    <property type="entry name" value="PAS"/>
    <property type="match status" value="2"/>
</dbReference>
<name>A0A7C3ZIH0_9CYAN</name>
<comment type="catalytic activity">
    <reaction evidence="1">
        <text>ATP + protein L-histidine = ADP + protein N-phospho-L-histidine.</text>
        <dbReference type="EC" id="2.7.13.3"/>
    </reaction>
</comment>
<dbReference type="EMBL" id="DSPX01000034">
    <property type="protein sequence ID" value="HGF99724.1"/>
    <property type="molecule type" value="Genomic_DNA"/>
</dbReference>
<dbReference type="CDD" id="cd00082">
    <property type="entry name" value="HisKA"/>
    <property type="match status" value="1"/>
</dbReference>
<dbReference type="AlphaFoldDB" id="A0A7C3ZIH0"/>
<evidence type="ECO:0000256" key="4">
    <source>
        <dbReference type="ARBA" id="ARBA00022553"/>
    </source>
</evidence>
<dbReference type="GO" id="GO:0006355">
    <property type="term" value="P:regulation of DNA-templated transcription"/>
    <property type="evidence" value="ECO:0007669"/>
    <property type="project" value="InterPro"/>
</dbReference>
<dbReference type="InterPro" id="IPR013656">
    <property type="entry name" value="PAS_4"/>
</dbReference>
<keyword evidence="6" id="KW-0418">Kinase</keyword>
<dbReference type="Pfam" id="PF02518">
    <property type="entry name" value="HATPase_c"/>
    <property type="match status" value="1"/>
</dbReference>
<dbReference type="InterPro" id="IPR016132">
    <property type="entry name" value="Phyto_chromo_attachment"/>
</dbReference>
<evidence type="ECO:0000256" key="3">
    <source>
        <dbReference type="ARBA" id="ARBA00012438"/>
    </source>
</evidence>
<dbReference type="Pfam" id="PF00512">
    <property type="entry name" value="HisKA"/>
    <property type="match status" value="1"/>
</dbReference>
<feature type="domain" description="Phytochrome chromophore attachment site" evidence="9">
    <location>
        <begin position="491"/>
        <end position="639"/>
    </location>
</feature>
<evidence type="ECO:0000259" key="11">
    <source>
        <dbReference type="PROSITE" id="PS50112"/>
    </source>
</evidence>
<dbReference type="PROSITE" id="PS50113">
    <property type="entry name" value="PAC"/>
    <property type="match status" value="2"/>
</dbReference>
<comment type="caution">
    <text evidence="13">The sequence shown here is derived from an EMBL/GenBank/DDBJ whole genome shotgun (WGS) entry which is preliminary data.</text>
</comment>
<dbReference type="Pfam" id="PF00989">
    <property type="entry name" value="PAS"/>
    <property type="match status" value="1"/>
</dbReference>
<feature type="domain" description="Histidine kinase" evidence="10">
    <location>
        <begin position="993"/>
        <end position="1217"/>
    </location>
</feature>
<evidence type="ECO:0000313" key="13">
    <source>
        <dbReference type="EMBL" id="HGF99724.1"/>
    </source>
</evidence>
<gene>
    <name evidence="13" type="ORF">ENR15_03405</name>
</gene>
<evidence type="ECO:0000256" key="7">
    <source>
        <dbReference type="ARBA" id="ARBA00023012"/>
    </source>
</evidence>
<dbReference type="SMART" id="SM00388">
    <property type="entry name" value="HisKA"/>
    <property type="match status" value="1"/>
</dbReference>
<evidence type="ECO:0000259" key="10">
    <source>
        <dbReference type="PROSITE" id="PS50109"/>
    </source>
</evidence>
<dbReference type="EC" id="2.7.13.3" evidence="3"/>
<dbReference type="InterPro" id="IPR036890">
    <property type="entry name" value="HATPase_C_sf"/>
</dbReference>
<dbReference type="InterPro" id="IPR029016">
    <property type="entry name" value="GAF-like_dom_sf"/>
</dbReference>
<keyword evidence="7" id="KW-0902">Two-component regulatory system</keyword>
<dbReference type="SMART" id="SM00065">
    <property type="entry name" value="GAF"/>
    <property type="match status" value="2"/>
</dbReference>
<feature type="domain" description="PAC" evidence="12">
    <location>
        <begin position="420"/>
        <end position="471"/>
    </location>
</feature>
<dbReference type="InterPro" id="IPR035965">
    <property type="entry name" value="PAS-like_dom_sf"/>
</dbReference>
<dbReference type="Pfam" id="PF08448">
    <property type="entry name" value="PAS_4"/>
    <property type="match status" value="1"/>
</dbReference>
<dbReference type="SMART" id="SM00387">
    <property type="entry name" value="HATPase_c"/>
    <property type="match status" value="1"/>
</dbReference>
<evidence type="ECO:0000259" key="12">
    <source>
        <dbReference type="PROSITE" id="PS50113"/>
    </source>
</evidence>
<evidence type="ECO:0000256" key="1">
    <source>
        <dbReference type="ARBA" id="ARBA00000085"/>
    </source>
</evidence>
<proteinExistence type="inferred from homology"/>
<dbReference type="PANTHER" id="PTHR43711:SF26">
    <property type="entry name" value="SENSOR HISTIDINE KINASE RCSC"/>
    <property type="match status" value="1"/>
</dbReference>
<accession>A0A7C3ZIH0</accession>
<protein>
    <recommendedName>
        <fullName evidence="8">Circadian input-output histidine kinase CikA</fullName>
        <ecNumber evidence="3">2.7.13.3</ecNumber>
    </recommendedName>
</protein>
<dbReference type="CDD" id="cd16922">
    <property type="entry name" value="HATPase_EvgS-ArcB-TorS-like"/>
    <property type="match status" value="1"/>
</dbReference>
<evidence type="ECO:0000259" key="9">
    <source>
        <dbReference type="PROSITE" id="PS50046"/>
    </source>
</evidence>
<dbReference type="InterPro" id="IPR003594">
    <property type="entry name" value="HATPase_dom"/>
</dbReference>
<dbReference type="SUPFAM" id="SSF55874">
    <property type="entry name" value="ATPase domain of HSP90 chaperone/DNA topoisomerase II/histidine kinase"/>
    <property type="match status" value="1"/>
</dbReference>
<reference evidence="13" key="1">
    <citation type="journal article" date="2020" name="mSystems">
        <title>Genome- and Community-Level Interaction Insights into Carbon Utilization and Element Cycling Functions of Hydrothermarchaeota in Hydrothermal Sediment.</title>
        <authorList>
            <person name="Zhou Z."/>
            <person name="Liu Y."/>
            <person name="Xu W."/>
            <person name="Pan J."/>
            <person name="Luo Z.H."/>
            <person name="Li M."/>
        </authorList>
    </citation>
    <scope>NUCLEOTIDE SEQUENCE [LARGE SCALE GENOMIC DNA]</scope>
    <source>
        <strain evidence="13">SpSt-374</strain>
    </source>
</reference>
<dbReference type="InterPro" id="IPR013767">
    <property type="entry name" value="PAS_fold"/>
</dbReference>
<dbReference type="SUPFAM" id="SSF55785">
    <property type="entry name" value="PYP-like sensor domain (PAS domain)"/>
    <property type="match status" value="2"/>
</dbReference>
<dbReference type="Gene3D" id="3.30.450.20">
    <property type="entry name" value="PAS domain"/>
    <property type="match status" value="2"/>
</dbReference>
<dbReference type="InterPro" id="IPR036097">
    <property type="entry name" value="HisK_dim/P_sf"/>
</dbReference>
<evidence type="ECO:0000256" key="6">
    <source>
        <dbReference type="ARBA" id="ARBA00022777"/>
    </source>
</evidence>
<dbReference type="PANTHER" id="PTHR43711">
    <property type="entry name" value="TWO-COMPONENT HISTIDINE KINASE"/>
    <property type="match status" value="1"/>
</dbReference>
<organism evidence="13">
    <name type="scientific">Planktothricoides sp. SpSt-374</name>
    <dbReference type="NCBI Taxonomy" id="2282167"/>
    <lineage>
        <taxon>Bacteria</taxon>
        <taxon>Bacillati</taxon>
        <taxon>Cyanobacteriota</taxon>
        <taxon>Cyanophyceae</taxon>
        <taxon>Oscillatoriophycideae</taxon>
        <taxon>Oscillatoriales</taxon>
        <taxon>Oscillatoriaceae</taxon>
        <taxon>Planktothricoides</taxon>
    </lineage>
</organism>
<evidence type="ECO:0000256" key="2">
    <source>
        <dbReference type="ARBA" id="ARBA00006402"/>
    </source>
</evidence>
<dbReference type="InterPro" id="IPR003018">
    <property type="entry name" value="GAF"/>
</dbReference>
<feature type="domain" description="PAC" evidence="12">
    <location>
        <begin position="908"/>
        <end position="975"/>
    </location>
</feature>
<feature type="domain" description="PAS" evidence="11">
    <location>
        <begin position="346"/>
        <end position="416"/>
    </location>
</feature>
<evidence type="ECO:0000256" key="8">
    <source>
        <dbReference type="ARBA" id="ARBA00074306"/>
    </source>
</evidence>
<dbReference type="PROSITE" id="PS50109">
    <property type="entry name" value="HIS_KIN"/>
    <property type="match status" value="1"/>
</dbReference>
<dbReference type="FunFam" id="3.30.565.10:FF:000010">
    <property type="entry name" value="Sensor histidine kinase RcsC"/>
    <property type="match status" value="1"/>
</dbReference>
<dbReference type="InterPro" id="IPR004358">
    <property type="entry name" value="Sig_transdc_His_kin-like_C"/>
</dbReference>
<dbReference type="GO" id="GO:0000155">
    <property type="term" value="F:phosphorelay sensor kinase activity"/>
    <property type="evidence" value="ECO:0007669"/>
    <property type="project" value="InterPro"/>
</dbReference>
<dbReference type="Gene3D" id="1.10.287.130">
    <property type="match status" value="1"/>
</dbReference>
<dbReference type="PROSITE" id="PS50046">
    <property type="entry name" value="PHYTOCHROME_2"/>
    <property type="match status" value="1"/>
</dbReference>
<dbReference type="FunFam" id="1.10.287.130:FF:000001">
    <property type="entry name" value="Two-component sensor histidine kinase"/>
    <property type="match status" value="1"/>
</dbReference>
<dbReference type="NCBIfam" id="TIGR00229">
    <property type="entry name" value="sensory_box"/>
    <property type="match status" value="2"/>
</dbReference>
<dbReference type="InterPro" id="IPR003661">
    <property type="entry name" value="HisK_dim/P_dom"/>
</dbReference>
<dbReference type="SUPFAM" id="SSF47384">
    <property type="entry name" value="Homodimeric domain of signal transducing histidine kinase"/>
    <property type="match status" value="1"/>
</dbReference>
<sequence length="1227" mass="137648">MTNTMTHLIREKRSVGQLSPTKMLYLLQQLRHIFDSSSWLRSILVMGENPAVCENLAQLWAEAGSLLPQQGYRSWGEGNNKDLRLVGTEADRANARFEREMGNDSRVNVKILEEVLGNNLALPDRDLPGDTRSWNNRGYPREPVSEGLGAVDGGVNHHDFPYPVGDLWFGDISHRPGEGGNGDIIAAPPLRQETVGRGWTTKPLLRGSCFTPGGDRIILPGVKAGLIGISSHFNFWLELELCAEVLQTWGYLALALGNERSDLKVRGWLTFDATTLADCLRNPAVAAGAPDVAHLEAEDLKSDEHLVRRLWLQLQQVLTGKVQVEEIAEEKEPVLQKREAELVNLSPDIARHLFQDAPFGIVCESLDGGILSANPAFCQMTGYGESQLRQLDRGRISHPEDFAREVRVIQQMLAQGWRRESWRKRYICRSGALFWAEVTVTLVGEEPEDGYLLTFVQDGSDRAKAEEQLQRQKERETFLREINGEIRATLELSAIVELVVKRLRWALDADRVMVYQLQPDGSGICIAEEVNLLYPSVKGQSFSAECIPPPYLEAYQNGRVWSADDVRSELLARCHQKMLDSLHARSMMAVGINCLDMGSSASGAKAAKKIWGLLIVHHCKAPRMWTNDERELLQAVVNPMAIAIEQAYLVQNLQERDRELQERISQRTRDWERALQLERDYRHWSEKIQTAPDELTVLKTAMSGLVGTLGLSCGWAGLYDEETQVFEVSCETTPPDGSGVGSLMGKKFSLNQCLEPLKRGEICLMPYELLTAEPTVDSLEKQRGRIPASSQNIPVYPLWDKEGLIGALCLFPEKGQELALEEIKAIEHLTRDCAQAIRTLRLARQEHFSRVSAEYFRSFLQQSTDIFAEYDPQLRYLSINPAGARFLQHPEAEIIGHTNQELLGEGAEAIESLLRQVLESGEAIAVAHSISYPAGTRTFDSTYTPIADANGTIRRVISVSKDITEIRLHYQQLQAHNEELTAINRMKEEFIATTSHELRTPLTAILGFSSVLQQEAFGMLNPKQKEYIERIYGSGQHLLELIDDILDLSRIEGQRLELQPQLVFINDICAGVISLIQERVVNHGLNLEVEVEPDLEYMVADPRRLKQMLLNLLANAIKFTREGTIGLKVYANRANHGRQDMVNFVVWDTGIGMDEREKSRLFAAFAQMDGKLSRHYQGTGLGLAITRKLVELHGGEITVESHPNSGSSFTISLPLHEEMQGAIGDWM</sequence>